<reference evidence="1" key="1">
    <citation type="journal article" date="2020" name="Stud. Mycol.">
        <title>101 Dothideomycetes genomes: a test case for predicting lifestyles and emergence of pathogens.</title>
        <authorList>
            <person name="Haridas S."/>
            <person name="Albert R."/>
            <person name="Binder M."/>
            <person name="Bloem J."/>
            <person name="Labutti K."/>
            <person name="Salamov A."/>
            <person name="Andreopoulos B."/>
            <person name="Baker S."/>
            <person name="Barry K."/>
            <person name="Bills G."/>
            <person name="Bluhm B."/>
            <person name="Cannon C."/>
            <person name="Castanera R."/>
            <person name="Culley D."/>
            <person name="Daum C."/>
            <person name="Ezra D."/>
            <person name="Gonzalez J."/>
            <person name="Henrissat B."/>
            <person name="Kuo A."/>
            <person name="Liang C."/>
            <person name="Lipzen A."/>
            <person name="Lutzoni F."/>
            <person name="Magnuson J."/>
            <person name="Mondo S."/>
            <person name="Nolan M."/>
            <person name="Ohm R."/>
            <person name="Pangilinan J."/>
            <person name="Park H.-J."/>
            <person name="Ramirez L."/>
            <person name="Alfaro M."/>
            <person name="Sun H."/>
            <person name="Tritt A."/>
            <person name="Yoshinaga Y."/>
            <person name="Zwiers L.-H."/>
            <person name="Turgeon B."/>
            <person name="Goodwin S."/>
            <person name="Spatafora J."/>
            <person name="Crous P."/>
            <person name="Grigoriev I."/>
        </authorList>
    </citation>
    <scope>NUCLEOTIDE SEQUENCE</scope>
    <source>
        <strain evidence="1">CBS 109.77</strain>
    </source>
</reference>
<proteinExistence type="predicted"/>
<dbReference type="AlphaFoldDB" id="A0A6A6WYI2"/>
<organism evidence="1 2">
    <name type="scientific">Melanomma pulvis-pyrius CBS 109.77</name>
    <dbReference type="NCBI Taxonomy" id="1314802"/>
    <lineage>
        <taxon>Eukaryota</taxon>
        <taxon>Fungi</taxon>
        <taxon>Dikarya</taxon>
        <taxon>Ascomycota</taxon>
        <taxon>Pezizomycotina</taxon>
        <taxon>Dothideomycetes</taxon>
        <taxon>Pleosporomycetidae</taxon>
        <taxon>Pleosporales</taxon>
        <taxon>Melanommataceae</taxon>
        <taxon>Melanomma</taxon>
    </lineage>
</organism>
<name>A0A6A6WYI2_9PLEO</name>
<evidence type="ECO:0000313" key="2">
    <source>
        <dbReference type="Proteomes" id="UP000799757"/>
    </source>
</evidence>
<dbReference type="Proteomes" id="UP000799757">
    <property type="component" value="Unassembled WGS sequence"/>
</dbReference>
<evidence type="ECO:0000313" key="1">
    <source>
        <dbReference type="EMBL" id="KAF2788974.1"/>
    </source>
</evidence>
<sequence>MPRFLPSLSKIRQTTQTYTKIRVPSERVPPHRASGRKQTFIPTLLFAMECRLFVFLSMADASSPQPPTIPSMDPYYFIGRLDEAAAETLAKLAADGELELQLSLSVDNEPSTTPHSEIAGFLEVILYGPKSRTDNVGAFTGQCGHYLQDPANCARNVPYLNPQRLASVDGHLPMTFDLQQHQVYSVDNFTRVASDLLSNFETTNEIAPANTPCALRTQQKYIRDRRSHSSRTENLAWARRGQTLPSGYEDTALPARFYINTITDQE</sequence>
<dbReference type="EMBL" id="MU002172">
    <property type="protein sequence ID" value="KAF2788974.1"/>
    <property type="molecule type" value="Genomic_DNA"/>
</dbReference>
<gene>
    <name evidence="1" type="ORF">K505DRAFT_366008</name>
</gene>
<keyword evidence="2" id="KW-1185">Reference proteome</keyword>
<protein>
    <submittedName>
        <fullName evidence="1">Uncharacterized protein</fullName>
    </submittedName>
</protein>
<accession>A0A6A6WYI2</accession>